<gene>
    <name evidence="1" type="ORF">HK413_04525</name>
</gene>
<keyword evidence="2" id="KW-1185">Reference proteome</keyword>
<proteinExistence type="predicted"/>
<reference evidence="1 2" key="1">
    <citation type="submission" date="2020-05" db="EMBL/GenBank/DDBJ databases">
        <authorList>
            <person name="Khan S.A."/>
            <person name="Jeon C.O."/>
            <person name="Chun B.H."/>
        </authorList>
    </citation>
    <scope>NUCLEOTIDE SEQUENCE [LARGE SCALE GENOMIC DNA]</scope>
    <source>
        <strain evidence="1 2">S1162</strain>
    </source>
</reference>
<evidence type="ECO:0000313" key="1">
    <source>
        <dbReference type="EMBL" id="NNU33594.1"/>
    </source>
</evidence>
<sequence>MIDSESDSDDFSIAVSPRILIDHKLDLRNRSVKFTDGSSTLTVNDVISTPYFYKPDAPALTADYGPASLKFDDLRKKYYPELEKILQQTKKVVRYFLLTPRDILELDFLIPVYRSRTGLIITLIKLTPGVKGRQ</sequence>
<dbReference type="EMBL" id="JABFCR010000014">
    <property type="protein sequence ID" value="NNU33594.1"/>
    <property type="molecule type" value="Genomic_DNA"/>
</dbReference>
<name>A0ABX1W051_9SPHI</name>
<evidence type="ECO:0000313" key="2">
    <source>
        <dbReference type="Proteomes" id="UP000566071"/>
    </source>
</evidence>
<dbReference type="Proteomes" id="UP000566071">
    <property type="component" value="Unassembled WGS sequence"/>
</dbReference>
<dbReference type="RefSeq" id="WP_175269286.1">
    <property type="nucleotide sequence ID" value="NZ_JABFCR010000014.1"/>
</dbReference>
<accession>A0ABX1W051</accession>
<comment type="caution">
    <text evidence="1">The sequence shown here is derived from an EMBL/GenBank/DDBJ whole genome shotgun (WGS) entry which is preliminary data.</text>
</comment>
<organism evidence="1 2">
    <name type="scientific">Mucilaginibacter humi</name>
    <dbReference type="NCBI Taxonomy" id="2732510"/>
    <lineage>
        <taxon>Bacteria</taxon>
        <taxon>Pseudomonadati</taxon>
        <taxon>Bacteroidota</taxon>
        <taxon>Sphingobacteriia</taxon>
        <taxon>Sphingobacteriales</taxon>
        <taxon>Sphingobacteriaceae</taxon>
        <taxon>Mucilaginibacter</taxon>
    </lineage>
</organism>
<protein>
    <submittedName>
        <fullName evidence="1">Uncharacterized protein</fullName>
    </submittedName>
</protein>